<evidence type="ECO:0000313" key="4">
    <source>
        <dbReference type="EMBL" id="ODO61726.1"/>
    </source>
</evidence>
<dbReference type="EMBL" id="LUXO01000028">
    <property type="protein sequence ID" value="KZV02879.1"/>
    <property type="molecule type" value="Genomic_DNA"/>
</dbReference>
<reference evidence="6 7" key="1">
    <citation type="submission" date="2016-03" db="EMBL/GenBank/DDBJ databases">
        <title>Comparative genomics of 54 Lactobacillus plantarum strains reveals genomic uncoupling from niche constraints.</title>
        <authorList>
            <person name="Martino M.E."/>
        </authorList>
    </citation>
    <scope>NUCLEOTIDE SEQUENCE [LARGE SCALE GENOMIC DNA]</scope>
    <source>
        <strain evidence="2 7">19.1</strain>
        <strain evidence="3 6">NAB2</strain>
        <strain evidence="1 8">Nizo2260</strain>
    </source>
</reference>
<dbReference type="EMBL" id="LUXM01000040">
    <property type="protein sequence ID" value="KZU91919.1"/>
    <property type="molecule type" value="Genomic_DNA"/>
</dbReference>
<evidence type="ECO:0000313" key="7">
    <source>
        <dbReference type="Proteomes" id="UP000076882"/>
    </source>
</evidence>
<evidence type="ECO:0000313" key="3">
    <source>
        <dbReference type="EMBL" id="KZV02879.1"/>
    </source>
</evidence>
<evidence type="ECO:0000313" key="8">
    <source>
        <dbReference type="Proteomes" id="UP000076989"/>
    </source>
</evidence>
<dbReference type="KEGG" id="lpb:SH83_07540"/>
<evidence type="ECO:0000313" key="10">
    <source>
        <dbReference type="Proteomes" id="UP000595466"/>
    </source>
</evidence>
<accession>A0A0G9FH00</accession>
<protein>
    <submittedName>
        <fullName evidence="2">Uncharacterized protein</fullName>
    </submittedName>
</protein>
<dbReference type="RefSeq" id="WP_003640537.1">
    <property type="nucleotide sequence ID" value="NZ_AP028145.1"/>
</dbReference>
<dbReference type="EMBL" id="MCOL01000001">
    <property type="protein sequence ID" value="ODO61726.1"/>
    <property type="molecule type" value="Genomic_DNA"/>
</dbReference>
<organism evidence="2 7">
    <name type="scientific">Lactiplantibacillus plantarum</name>
    <name type="common">Lactobacillus plantarum</name>
    <dbReference type="NCBI Taxonomy" id="1590"/>
    <lineage>
        <taxon>Bacteria</taxon>
        <taxon>Bacillati</taxon>
        <taxon>Bacillota</taxon>
        <taxon>Bacilli</taxon>
        <taxon>Lactobacillales</taxon>
        <taxon>Lactobacillaceae</taxon>
        <taxon>Lactiplantibacillus</taxon>
    </lineage>
</organism>
<evidence type="ECO:0000313" key="6">
    <source>
        <dbReference type="Proteomes" id="UP000076872"/>
    </source>
</evidence>
<dbReference type="Proteomes" id="UP000076882">
    <property type="component" value="Unassembled WGS sequence"/>
</dbReference>
<evidence type="ECO:0000313" key="1">
    <source>
        <dbReference type="EMBL" id="KZU01264.1"/>
    </source>
</evidence>
<dbReference type="Proteomes" id="UP000094892">
    <property type="component" value="Unassembled WGS sequence"/>
</dbReference>
<evidence type="ECO:0000313" key="2">
    <source>
        <dbReference type="EMBL" id="KZU91919.1"/>
    </source>
</evidence>
<dbReference type="Proteomes" id="UP000076989">
    <property type="component" value="Unassembled WGS sequence"/>
</dbReference>
<dbReference type="GeneID" id="77218190"/>
<name>A0A0G9FH00_LACPN</name>
<dbReference type="AlphaFoldDB" id="A0A0G9FH00"/>
<dbReference type="PATRIC" id="fig|1590.142.peg.1641"/>
<reference evidence="4 9" key="2">
    <citation type="submission" date="2016-08" db="EMBL/GenBank/DDBJ databases">
        <title>Genome sequencing of Lactobacillus plantarum JSA22, isolated from fermented soybean paste.</title>
        <authorList>
            <person name="Choi H.S."/>
        </authorList>
    </citation>
    <scope>NUCLEOTIDE SEQUENCE [LARGE SCALE GENOMIC DNA]</scope>
    <source>
        <strain evidence="4 9">JSA22</strain>
    </source>
</reference>
<evidence type="ECO:0000313" key="5">
    <source>
        <dbReference type="EMBL" id="QQM59630.1"/>
    </source>
</evidence>
<gene>
    <name evidence="5" type="ORF">JH395_07610</name>
    <name evidence="2" type="ORF">Lp19_3205</name>
    <name evidence="4" type="ORF">LPJSA22_01705</name>
    <name evidence="3" type="ORF">NAB2_1715</name>
    <name evidence="1" type="ORF">Nizo2260_3149</name>
</gene>
<evidence type="ECO:0000313" key="9">
    <source>
        <dbReference type="Proteomes" id="UP000094892"/>
    </source>
</evidence>
<dbReference type="Proteomes" id="UP000076872">
    <property type="component" value="Unassembled WGS sequence"/>
</dbReference>
<sequence length="116" mass="13121">MQVRLVPNLQLGERIIGPTPDPEANRALYQRYAKRLQARLGIGFQVYLDMSDGYDLLHARDYDTDTCWVVAAAVYQALTDSAVITHHRIISLSDQALILKATQPIEQQLRQSPTDQ</sequence>
<dbReference type="EMBL" id="LUWI01000042">
    <property type="protein sequence ID" value="KZU01264.1"/>
    <property type="molecule type" value="Genomic_DNA"/>
</dbReference>
<dbReference type="Proteomes" id="UP000595466">
    <property type="component" value="Chromosome"/>
</dbReference>
<reference evidence="5 10" key="3">
    <citation type="submission" date="2020-12" db="EMBL/GenBank/DDBJ databases">
        <title>Whole genome sequencing of Lactobacillus plantarum PC518.</title>
        <authorList>
            <person name="Guo Q."/>
        </authorList>
    </citation>
    <scope>NUCLEOTIDE SEQUENCE [LARGE SCALE GENOMIC DNA]</scope>
    <source>
        <strain evidence="5 10">PC518</strain>
    </source>
</reference>
<proteinExistence type="predicted"/>
<dbReference type="EMBL" id="CP066817">
    <property type="protein sequence ID" value="QQM59630.1"/>
    <property type="molecule type" value="Genomic_DNA"/>
</dbReference>